<dbReference type="AlphaFoldDB" id="G7UQM9"/>
<evidence type="ECO:0000256" key="4">
    <source>
        <dbReference type="ARBA" id="ARBA00022679"/>
    </source>
</evidence>
<keyword evidence="8" id="KW-1185">Reference proteome</keyword>
<name>G7UQM9_PSEUP</name>
<proteinExistence type="predicted"/>
<gene>
    <name evidence="7" type="ordered locus">DSC_05550</name>
</gene>
<dbReference type="HOGENOM" id="CLU_025996_17_1_6"/>
<evidence type="ECO:0000313" key="7">
    <source>
        <dbReference type="EMBL" id="AER55761.1"/>
    </source>
</evidence>
<dbReference type="STRING" id="1045855.DSC_05550"/>
<evidence type="ECO:0000313" key="8">
    <source>
        <dbReference type="Proteomes" id="UP000005870"/>
    </source>
</evidence>
<protein>
    <submittedName>
        <fullName evidence="7">Glycosyl transferase-related protein</fullName>
    </submittedName>
</protein>
<keyword evidence="5" id="KW-0472">Membrane</keyword>
<dbReference type="OrthoDB" id="9777873at2"/>
<reference evidence="7 8" key="1">
    <citation type="journal article" date="2012" name="J. Bacteriol.">
        <title>Complete Genome Sequence of the BTEX-Degrading Bacterium Pseudoxanthomonas spadix BD-a59.</title>
        <authorList>
            <person name="Lee S.H."/>
            <person name="Jin H.M."/>
            <person name="Lee H.J."/>
            <person name="Kim J.M."/>
            <person name="Jeon C.O."/>
        </authorList>
    </citation>
    <scope>NUCLEOTIDE SEQUENCE [LARGE SCALE GENOMIC DNA]</scope>
    <source>
        <strain evidence="7 8">BD-a59</strain>
    </source>
</reference>
<evidence type="ECO:0000256" key="5">
    <source>
        <dbReference type="ARBA" id="ARBA00023136"/>
    </source>
</evidence>
<feature type="domain" description="Glycosyltransferase 2-like" evidence="6">
    <location>
        <begin position="4"/>
        <end position="130"/>
    </location>
</feature>
<dbReference type="PANTHER" id="PTHR43646:SF2">
    <property type="entry name" value="GLYCOSYLTRANSFERASE 2-LIKE DOMAIN-CONTAINING PROTEIN"/>
    <property type="match status" value="1"/>
</dbReference>
<dbReference type="EMBL" id="CP003093">
    <property type="protein sequence ID" value="AER55761.1"/>
    <property type="molecule type" value="Genomic_DNA"/>
</dbReference>
<dbReference type="InterPro" id="IPR029044">
    <property type="entry name" value="Nucleotide-diphossugar_trans"/>
</dbReference>
<dbReference type="Gene3D" id="3.90.550.10">
    <property type="entry name" value="Spore Coat Polysaccharide Biosynthesis Protein SpsA, Chain A"/>
    <property type="match status" value="1"/>
</dbReference>
<dbReference type="InterPro" id="IPR001173">
    <property type="entry name" value="Glyco_trans_2-like"/>
</dbReference>
<dbReference type="Proteomes" id="UP000005870">
    <property type="component" value="Chromosome"/>
</dbReference>
<dbReference type="Pfam" id="PF00535">
    <property type="entry name" value="Glycos_transf_2"/>
    <property type="match status" value="1"/>
</dbReference>
<dbReference type="PANTHER" id="PTHR43646">
    <property type="entry name" value="GLYCOSYLTRANSFERASE"/>
    <property type="match status" value="1"/>
</dbReference>
<evidence type="ECO:0000256" key="3">
    <source>
        <dbReference type="ARBA" id="ARBA00022676"/>
    </source>
</evidence>
<dbReference type="eggNOG" id="COG1215">
    <property type="taxonomic scope" value="Bacteria"/>
</dbReference>
<dbReference type="GO" id="GO:0005886">
    <property type="term" value="C:plasma membrane"/>
    <property type="evidence" value="ECO:0007669"/>
    <property type="project" value="UniProtKB-SubCell"/>
</dbReference>
<dbReference type="RefSeq" id="WP_014159938.1">
    <property type="nucleotide sequence ID" value="NC_016147.2"/>
</dbReference>
<dbReference type="GO" id="GO:0016757">
    <property type="term" value="F:glycosyltransferase activity"/>
    <property type="evidence" value="ECO:0007669"/>
    <property type="project" value="UniProtKB-KW"/>
</dbReference>
<dbReference type="SUPFAM" id="SSF53448">
    <property type="entry name" value="Nucleotide-diphospho-sugar transferases"/>
    <property type="match status" value="1"/>
</dbReference>
<evidence type="ECO:0000256" key="2">
    <source>
        <dbReference type="ARBA" id="ARBA00022475"/>
    </source>
</evidence>
<keyword evidence="2" id="KW-1003">Cell membrane</keyword>
<keyword evidence="3" id="KW-0328">Glycosyltransferase</keyword>
<comment type="subcellular location">
    <subcellularLocation>
        <location evidence="1">Cell membrane</location>
    </subcellularLocation>
</comment>
<accession>G7UQM9</accession>
<keyword evidence="4 7" id="KW-0808">Transferase</keyword>
<evidence type="ECO:0000256" key="1">
    <source>
        <dbReference type="ARBA" id="ARBA00004236"/>
    </source>
</evidence>
<sequence length="246" mass="25808">MIAVLIPAHDEAATIGRCLASVRVAAAHPALLDEPVIVVVALDRCSDSTGTIALEHGARVVVVDAPGGVGAARAAAARVAISLGARWLAMTDADSWVPPDWLAAQLGHCADAFCGLVEVIDWEDYAAPVREAFGQRQHSGDDHPHVHGANLGVSTELYLRSGGFLPLRCSEDVALVQALVQVQASIARKARPAVRTSARRQARASGGFSHYLQSLEESLSVERLLPPHAAVKVNADPASQDDAFAA</sequence>
<organism evidence="7 8">
    <name type="scientific">Pseudoxanthomonas spadix (strain BD-a59)</name>
    <dbReference type="NCBI Taxonomy" id="1045855"/>
    <lineage>
        <taxon>Bacteria</taxon>
        <taxon>Pseudomonadati</taxon>
        <taxon>Pseudomonadota</taxon>
        <taxon>Gammaproteobacteria</taxon>
        <taxon>Lysobacterales</taxon>
        <taxon>Lysobacteraceae</taxon>
        <taxon>Pseudoxanthomonas</taxon>
    </lineage>
</organism>
<dbReference type="KEGG" id="psd:DSC_05550"/>
<evidence type="ECO:0000259" key="6">
    <source>
        <dbReference type="Pfam" id="PF00535"/>
    </source>
</evidence>